<comment type="caution">
    <text evidence="1">The sequence shown here is derived from an EMBL/GenBank/DDBJ whole genome shotgun (WGS) entry which is preliminary data.</text>
</comment>
<keyword evidence="2" id="KW-1185">Reference proteome</keyword>
<dbReference type="RefSeq" id="WP_057663703.1">
    <property type="nucleotide sequence ID" value="NZ_JACHNS010000008.1"/>
</dbReference>
<sequence length="130" mass="14723">MTVWTFLLIVLVGSAALIAAGSGYALKLHSAKAAFKANYQRAHFSRTTAVALSTERSSIRLKQGRAVKTYGFTDIRAWDKHWHRSKREGTLTVSVRDLDHPVWTLKFGDETEMNKWFELLSQAINDRLVS</sequence>
<dbReference type="EMBL" id="JACHNS010000008">
    <property type="protein sequence ID" value="MBB4594852.1"/>
    <property type="molecule type" value="Genomic_DNA"/>
</dbReference>
<accession>A0ABR6JPY0</accession>
<reference evidence="1 2" key="1">
    <citation type="submission" date="2020-08" db="EMBL/GenBank/DDBJ databases">
        <title>Studying the diversity of plant-associated saprophytic bacteria and their role in host health and plant-pathogen interactions.</title>
        <authorList>
            <person name="Potnis N."/>
        </authorList>
    </citation>
    <scope>NUCLEOTIDE SEQUENCE [LARGE SCALE GENOMIC DNA]</scope>
    <source>
        <strain evidence="1 2">F16</strain>
    </source>
</reference>
<dbReference type="Proteomes" id="UP000554726">
    <property type="component" value="Unassembled WGS sequence"/>
</dbReference>
<organism evidence="1 2">
    <name type="scientific">Xanthomonas cannabis</name>
    <dbReference type="NCBI Taxonomy" id="1885674"/>
    <lineage>
        <taxon>Bacteria</taxon>
        <taxon>Pseudomonadati</taxon>
        <taxon>Pseudomonadota</taxon>
        <taxon>Gammaproteobacteria</taxon>
        <taxon>Lysobacterales</taxon>
        <taxon>Lysobacteraceae</taxon>
        <taxon>Xanthomonas</taxon>
    </lineage>
</organism>
<protein>
    <submittedName>
        <fullName evidence="1">Uncharacterized protein</fullName>
    </submittedName>
</protein>
<name>A0ABR6JPY0_9XANT</name>
<evidence type="ECO:0000313" key="1">
    <source>
        <dbReference type="EMBL" id="MBB4594852.1"/>
    </source>
</evidence>
<evidence type="ECO:0000313" key="2">
    <source>
        <dbReference type="Proteomes" id="UP000554726"/>
    </source>
</evidence>
<gene>
    <name evidence="1" type="ORF">FHR60_003557</name>
</gene>
<proteinExistence type="predicted"/>